<sequence>MDGDVPRLGAVCYESALEVGLSGDRALRFAVAIVQALNQAIQRGGPARVLSVLHDNGGQLIAEISDGCDGIELARPTASREPMINGGLSLTRQLVDEMTVRPGQFGITLRLVMTVGARDRET</sequence>
<accession>A0ABQ4BWJ8</accession>
<comment type="caution">
    <text evidence="1">The sequence shown here is derived from an EMBL/GenBank/DDBJ whole genome shotgun (WGS) entry which is preliminary data.</text>
</comment>
<gene>
    <name evidence="1" type="ORF">Air01nite_10080</name>
</gene>
<reference evidence="1 2" key="1">
    <citation type="submission" date="2021-01" db="EMBL/GenBank/DDBJ databases">
        <title>Whole genome shotgun sequence of Asanoa iriomotensis NBRC 100142.</title>
        <authorList>
            <person name="Komaki H."/>
            <person name="Tamura T."/>
        </authorList>
    </citation>
    <scope>NUCLEOTIDE SEQUENCE [LARGE SCALE GENOMIC DNA]</scope>
    <source>
        <strain evidence="1 2">NBRC 100142</strain>
    </source>
</reference>
<proteinExistence type="predicted"/>
<evidence type="ECO:0000313" key="1">
    <source>
        <dbReference type="EMBL" id="GIF54913.1"/>
    </source>
</evidence>
<evidence type="ECO:0000313" key="2">
    <source>
        <dbReference type="Proteomes" id="UP000624325"/>
    </source>
</evidence>
<dbReference type="EMBL" id="BONC01000004">
    <property type="protein sequence ID" value="GIF54913.1"/>
    <property type="molecule type" value="Genomic_DNA"/>
</dbReference>
<keyword evidence="2" id="KW-1185">Reference proteome</keyword>
<name>A0ABQ4BWJ8_9ACTN</name>
<evidence type="ECO:0008006" key="3">
    <source>
        <dbReference type="Google" id="ProtNLM"/>
    </source>
</evidence>
<dbReference type="Gene3D" id="3.30.565.10">
    <property type="entry name" value="Histidine kinase-like ATPase, C-terminal domain"/>
    <property type="match status" value="1"/>
</dbReference>
<organism evidence="1 2">
    <name type="scientific">Asanoa iriomotensis</name>
    <dbReference type="NCBI Taxonomy" id="234613"/>
    <lineage>
        <taxon>Bacteria</taxon>
        <taxon>Bacillati</taxon>
        <taxon>Actinomycetota</taxon>
        <taxon>Actinomycetes</taxon>
        <taxon>Micromonosporales</taxon>
        <taxon>Micromonosporaceae</taxon>
        <taxon>Asanoa</taxon>
    </lineage>
</organism>
<dbReference type="InterPro" id="IPR036890">
    <property type="entry name" value="HATPase_C_sf"/>
</dbReference>
<protein>
    <recommendedName>
        <fullName evidence="3">Anti-sigma regulatory factor (Ser/Thr protein kinase)</fullName>
    </recommendedName>
</protein>
<dbReference type="Proteomes" id="UP000624325">
    <property type="component" value="Unassembled WGS sequence"/>
</dbReference>